<feature type="compositionally biased region" description="Polar residues" evidence="1">
    <location>
        <begin position="1"/>
        <end position="12"/>
    </location>
</feature>
<dbReference type="Proteomes" id="UP000054279">
    <property type="component" value="Unassembled WGS sequence"/>
</dbReference>
<sequence>MLKRSNPSTSIPQAHGPEANASSASATPSKKKWKTKNHAPEPDAGPPSGSPPAKKRKVKGPSGQVQPVPEPICA</sequence>
<accession>A0A0C9UXR2</accession>
<dbReference type="HOGENOM" id="CLU_186291_0_0_1"/>
<keyword evidence="3" id="KW-1185">Reference proteome</keyword>
<reference evidence="2 3" key="1">
    <citation type="submission" date="2014-06" db="EMBL/GenBank/DDBJ databases">
        <title>Evolutionary Origins and Diversification of the Mycorrhizal Mutualists.</title>
        <authorList>
            <consortium name="DOE Joint Genome Institute"/>
            <consortium name="Mycorrhizal Genomics Consortium"/>
            <person name="Kohler A."/>
            <person name="Kuo A."/>
            <person name="Nagy L.G."/>
            <person name="Floudas D."/>
            <person name="Copeland A."/>
            <person name="Barry K.W."/>
            <person name="Cichocki N."/>
            <person name="Veneault-Fourrey C."/>
            <person name="LaButti K."/>
            <person name="Lindquist E.A."/>
            <person name="Lipzen A."/>
            <person name="Lundell T."/>
            <person name="Morin E."/>
            <person name="Murat C."/>
            <person name="Riley R."/>
            <person name="Ohm R."/>
            <person name="Sun H."/>
            <person name="Tunlid A."/>
            <person name="Henrissat B."/>
            <person name="Grigoriev I.V."/>
            <person name="Hibbett D.S."/>
            <person name="Martin F."/>
        </authorList>
    </citation>
    <scope>NUCLEOTIDE SEQUENCE [LARGE SCALE GENOMIC DNA]</scope>
    <source>
        <strain evidence="2 3">SS14</strain>
    </source>
</reference>
<organism evidence="2 3">
    <name type="scientific">Sphaerobolus stellatus (strain SS14)</name>
    <dbReference type="NCBI Taxonomy" id="990650"/>
    <lineage>
        <taxon>Eukaryota</taxon>
        <taxon>Fungi</taxon>
        <taxon>Dikarya</taxon>
        <taxon>Basidiomycota</taxon>
        <taxon>Agaricomycotina</taxon>
        <taxon>Agaricomycetes</taxon>
        <taxon>Phallomycetidae</taxon>
        <taxon>Geastrales</taxon>
        <taxon>Sphaerobolaceae</taxon>
        <taxon>Sphaerobolus</taxon>
    </lineage>
</organism>
<gene>
    <name evidence="2" type="ORF">M422DRAFT_263891</name>
</gene>
<evidence type="ECO:0000313" key="3">
    <source>
        <dbReference type="Proteomes" id="UP000054279"/>
    </source>
</evidence>
<name>A0A0C9UXR2_SPHS4</name>
<dbReference type="EMBL" id="KN837204">
    <property type="protein sequence ID" value="KIJ34092.1"/>
    <property type="molecule type" value="Genomic_DNA"/>
</dbReference>
<evidence type="ECO:0000313" key="2">
    <source>
        <dbReference type="EMBL" id="KIJ34092.1"/>
    </source>
</evidence>
<protein>
    <submittedName>
        <fullName evidence="2">Unplaced genomic scaffold SPHSTscaffold_129, whole genome shotgun sequence</fullName>
    </submittedName>
</protein>
<evidence type="ECO:0000256" key="1">
    <source>
        <dbReference type="SAM" id="MobiDB-lite"/>
    </source>
</evidence>
<feature type="region of interest" description="Disordered" evidence="1">
    <location>
        <begin position="1"/>
        <end position="74"/>
    </location>
</feature>
<feature type="compositionally biased region" description="Low complexity" evidence="1">
    <location>
        <begin position="19"/>
        <end position="28"/>
    </location>
</feature>
<dbReference type="AlphaFoldDB" id="A0A0C9UXR2"/>
<proteinExistence type="predicted"/>